<dbReference type="InterPro" id="IPR011764">
    <property type="entry name" value="Biotin_carboxylation_dom"/>
</dbReference>
<dbReference type="GO" id="GO:2001295">
    <property type="term" value="P:malonyl-CoA biosynthetic process"/>
    <property type="evidence" value="ECO:0007669"/>
    <property type="project" value="UniProtKB-UniPathway"/>
</dbReference>
<dbReference type="InterPro" id="IPR005481">
    <property type="entry name" value="BC-like_N"/>
</dbReference>
<dbReference type="NCBIfam" id="TIGR00514">
    <property type="entry name" value="accC"/>
    <property type="match status" value="1"/>
</dbReference>
<dbReference type="PROSITE" id="PS00867">
    <property type="entry name" value="CPSASE_2"/>
    <property type="match status" value="1"/>
</dbReference>
<evidence type="ECO:0000256" key="13">
    <source>
        <dbReference type="ARBA" id="ARBA00023098"/>
    </source>
</evidence>
<dbReference type="EMBL" id="CP000453">
    <property type="protein sequence ID" value="ABI55385.1"/>
    <property type="molecule type" value="Genomic_DNA"/>
</dbReference>
<dbReference type="Gene3D" id="3.40.50.20">
    <property type="match status" value="1"/>
</dbReference>
<dbReference type="SUPFAM" id="SSF52440">
    <property type="entry name" value="PreATP-grasp domain"/>
    <property type="match status" value="1"/>
</dbReference>
<evidence type="ECO:0000256" key="16">
    <source>
        <dbReference type="ARBA" id="ARBA00033786"/>
    </source>
</evidence>
<dbReference type="Pfam" id="PF00289">
    <property type="entry name" value="Biotin_carb_N"/>
    <property type="match status" value="1"/>
</dbReference>
<dbReference type="SUPFAM" id="SSF56059">
    <property type="entry name" value="Glutathione synthetase ATP-binding domain-like"/>
    <property type="match status" value="1"/>
</dbReference>
<dbReference type="NCBIfam" id="NF006367">
    <property type="entry name" value="PRK08591.1"/>
    <property type="match status" value="1"/>
</dbReference>
<comment type="function">
    <text evidence="1 19">This protein is a component of the acetyl coenzyme A carboxylase complex; first, biotin carboxylase catalyzes the carboxylation of the carrier protein and then the transcarboxylase transfers the carboxyl group to form malonyl-CoA.</text>
</comment>
<dbReference type="InterPro" id="IPR011054">
    <property type="entry name" value="Rudment_hybrid_motif"/>
</dbReference>
<evidence type="ECO:0000256" key="18">
    <source>
        <dbReference type="PROSITE-ProRule" id="PRU00409"/>
    </source>
</evidence>
<dbReference type="InterPro" id="IPR051602">
    <property type="entry name" value="ACC_Biotin_Carboxylase"/>
</dbReference>
<evidence type="ECO:0000313" key="22">
    <source>
        <dbReference type="EMBL" id="ABI55385.1"/>
    </source>
</evidence>
<protein>
    <recommendedName>
        <fullName evidence="5 19">Biotin carboxylase</fullName>
        <ecNumber evidence="4 19">6.3.4.14</ecNumber>
    </recommendedName>
    <alternativeName>
        <fullName evidence="16 19">Acetyl-coenzyme A carboxylase biotin carboxylase subunit A</fullName>
    </alternativeName>
</protein>
<keyword evidence="6 19" id="KW-0444">Lipid biosynthesis</keyword>
<dbReference type="AlphaFoldDB" id="Q0ACQ2"/>
<evidence type="ECO:0000256" key="1">
    <source>
        <dbReference type="ARBA" id="ARBA00003761"/>
    </source>
</evidence>
<dbReference type="eggNOG" id="COG0439">
    <property type="taxonomic scope" value="Bacteria"/>
</dbReference>
<dbReference type="GO" id="GO:0006633">
    <property type="term" value="P:fatty acid biosynthetic process"/>
    <property type="evidence" value="ECO:0007669"/>
    <property type="project" value="UniProtKB-KW"/>
</dbReference>
<dbReference type="FunFam" id="3.40.50.20:FF:000010">
    <property type="entry name" value="Propionyl-CoA carboxylase subunit alpha"/>
    <property type="match status" value="1"/>
</dbReference>
<evidence type="ECO:0000256" key="7">
    <source>
        <dbReference type="ARBA" id="ARBA00022598"/>
    </source>
</evidence>
<keyword evidence="23" id="KW-1185">Reference proteome</keyword>
<evidence type="ECO:0000256" key="3">
    <source>
        <dbReference type="ARBA" id="ARBA00011750"/>
    </source>
</evidence>
<dbReference type="Pfam" id="PF02786">
    <property type="entry name" value="CPSase_L_D2"/>
    <property type="match status" value="1"/>
</dbReference>
<evidence type="ECO:0000256" key="14">
    <source>
        <dbReference type="ARBA" id="ARBA00023160"/>
    </source>
</evidence>
<dbReference type="InterPro" id="IPR004549">
    <property type="entry name" value="Acetyl_CoA_COase_biotin_COase"/>
</dbReference>
<evidence type="ECO:0000256" key="6">
    <source>
        <dbReference type="ARBA" id="ARBA00022516"/>
    </source>
</evidence>
<dbReference type="PANTHER" id="PTHR48095">
    <property type="entry name" value="PYRUVATE CARBOXYLASE SUBUNIT A"/>
    <property type="match status" value="1"/>
</dbReference>
<dbReference type="PANTHER" id="PTHR48095:SF2">
    <property type="entry name" value="BIOTIN CARBOXYLASE, CHLOROPLASTIC"/>
    <property type="match status" value="1"/>
</dbReference>
<dbReference type="UniPathway" id="UPA00655">
    <property type="reaction ID" value="UER00711"/>
</dbReference>
<dbReference type="RefSeq" id="WP_011627781.1">
    <property type="nucleotide sequence ID" value="NC_008340.1"/>
</dbReference>
<keyword evidence="10 19" id="KW-0276">Fatty acid metabolism</keyword>
<dbReference type="OrthoDB" id="9763189at2"/>
<keyword evidence="9 18" id="KW-0547">Nucleotide-binding</keyword>
<dbReference type="InterPro" id="IPR016185">
    <property type="entry name" value="PreATP-grasp_dom_sf"/>
</dbReference>
<evidence type="ECO:0000256" key="9">
    <source>
        <dbReference type="ARBA" id="ARBA00022741"/>
    </source>
</evidence>
<feature type="domain" description="ATP-grasp" evidence="20">
    <location>
        <begin position="120"/>
        <end position="317"/>
    </location>
</feature>
<sequence>MLEKIVIANRGEIALRVLRACRQLGIRTVAVHSSADRDLKHVRLADESVCIGPPASAESYLNIPAIISAAEVTDAMAIHPGYGFLSENADFAERVEQSGFVFIGPKAETIRIMGDKVAAIRAMLAADIPCVPGSGGPLTDDADANLRIAREIGYPVLIKAAAGGGGRGMRVVRSEAGLLNAISLTQTEAQSAFGDSTVYMEKYLDNPRHVEVQVLADGQGNAIYLGERDCSMQRRHQKVVEEAPAPGITEEERRFIGERCADACRQINYRGAGTFEFLYQDGEFFFIEMNTRLQVEHPVTEMITGVDLVKEQILVASGQPLRYRQEDIEIRGHAVECRINAEDPRSFLPSPGTIDQYHAPGGPGVRVDSHIYSGYKVPPYYDSMIGKLITHGEDRESAIARMRTALSEVVISGIKTNIPLHQDIMDDAGFQAGGMNIHYLEKKLGLS</sequence>
<evidence type="ECO:0000256" key="17">
    <source>
        <dbReference type="ARBA" id="ARBA00048600"/>
    </source>
</evidence>
<dbReference type="Proteomes" id="UP000001962">
    <property type="component" value="Chromosome"/>
</dbReference>
<dbReference type="SMART" id="SM00878">
    <property type="entry name" value="Biotin_carb_C"/>
    <property type="match status" value="1"/>
</dbReference>
<dbReference type="PROSITE" id="PS00866">
    <property type="entry name" value="CPSASE_1"/>
    <property type="match status" value="1"/>
</dbReference>
<proteinExistence type="predicted"/>
<comment type="catalytic activity">
    <reaction evidence="17 19">
        <text>N(6)-biotinyl-L-lysyl-[protein] + hydrogencarbonate + ATP = N(6)-carboxybiotinyl-L-lysyl-[protein] + ADP + phosphate + H(+)</text>
        <dbReference type="Rhea" id="RHEA:13501"/>
        <dbReference type="Rhea" id="RHEA-COMP:10505"/>
        <dbReference type="Rhea" id="RHEA-COMP:10506"/>
        <dbReference type="ChEBI" id="CHEBI:15378"/>
        <dbReference type="ChEBI" id="CHEBI:17544"/>
        <dbReference type="ChEBI" id="CHEBI:30616"/>
        <dbReference type="ChEBI" id="CHEBI:43474"/>
        <dbReference type="ChEBI" id="CHEBI:83144"/>
        <dbReference type="ChEBI" id="CHEBI:83145"/>
        <dbReference type="ChEBI" id="CHEBI:456216"/>
        <dbReference type="EC" id="6.3.4.14"/>
    </reaction>
</comment>
<keyword evidence="8" id="KW-0479">Metal-binding</keyword>
<evidence type="ECO:0000313" key="23">
    <source>
        <dbReference type="Proteomes" id="UP000001962"/>
    </source>
</evidence>
<accession>Q0ACQ2</accession>
<comment type="pathway">
    <text evidence="2 19">Lipid metabolism; malonyl-CoA biosynthesis; malonyl-CoA from acetyl-CoA: step 1/1.</text>
</comment>
<dbReference type="GO" id="GO:0004075">
    <property type="term" value="F:biotin carboxylase activity"/>
    <property type="evidence" value="ECO:0007669"/>
    <property type="project" value="UniProtKB-EC"/>
</dbReference>
<dbReference type="SUPFAM" id="SSF51246">
    <property type="entry name" value="Rudiment single hybrid motif"/>
    <property type="match status" value="1"/>
</dbReference>
<dbReference type="GO" id="GO:0005524">
    <property type="term" value="F:ATP binding"/>
    <property type="evidence" value="ECO:0007669"/>
    <property type="project" value="UniProtKB-UniRule"/>
</dbReference>
<keyword evidence="13 19" id="KW-0443">Lipid metabolism</keyword>
<organism evidence="22 23">
    <name type="scientific">Alkalilimnicola ehrlichii (strain ATCC BAA-1101 / DSM 17681 / MLHE-1)</name>
    <dbReference type="NCBI Taxonomy" id="187272"/>
    <lineage>
        <taxon>Bacteria</taxon>
        <taxon>Pseudomonadati</taxon>
        <taxon>Pseudomonadota</taxon>
        <taxon>Gammaproteobacteria</taxon>
        <taxon>Chromatiales</taxon>
        <taxon>Ectothiorhodospiraceae</taxon>
        <taxon>Alkalilimnicola</taxon>
    </lineage>
</organism>
<dbReference type="EC" id="6.3.4.14" evidence="4 19"/>
<dbReference type="PROSITE" id="PS50979">
    <property type="entry name" value="BC"/>
    <property type="match status" value="1"/>
</dbReference>
<evidence type="ECO:0000256" key="10">
    <source>
        <dbReference type="ARBA" id="ARBA00022832"/>
    </source>
</evidence>
<reference evidence="23" key="1">
    <citation type="submission" date="2006-08" db="EMBL/GenBank/DDBJ databases">
        <title>Complete sequence of Alkalilimnicola ehrilichei MLHE-1.</title>
        <authorList>
            <person name="Copeland A."/>
            <person name="Lucas S."/>
            <person name="Lapidus A."/>
            <person name="Barry K."/>
            <person name="Detter J.C."/>
            <person name="Glavina del Rio T."/>
            <person name="Hammon N."/>
            <person name="Israni S."/>
            <person name="Dalin E."/>
            <person name="Tice H."/>
            <person name="Pitluck S."/>
            <person name="Sims D."/>
            <person name="Brettin T."/>
            <person name="Bruce D."/>
            <person name="Han C."/>
            <person name="Tapia R."/>
            <person name="Gilna P."/>
            <person name="Schmutz J."/>
            <person name="Larimer F."/>
            <person name="Land M."/>
            <person name="Hauser L."/>
            <person name="Kyrpides N."/>
            <person name="Mikhailova N."/>
            <person name="Oremland R.S."/>
            <person name="Hoeft S.E."/>
            <person name="Switzer-Blum J."/>
            <person name="Kulp T."/>
            <person name="King G."/>
            <person name="Tabita R."/>
            <person name="Witte B."/>
            <person name="Santini J.M."/>
            <person name="Basu P."/>
            <person name="Hollibaugh J.T."/>
            <person name="Xie G."/>
            <person name="Stolz J.F."/>
            <person name="Richardson P."/>
        </authorList>
    </citation>
    <scope>NUCLEOTIDE SEQUENCE [LARGE SCALE GENOMIC DNA]</scope>
    <source>
        <strain evidence="23">ATCC BAA-1101 / DSM 17681 / MLHE-1</strain>
    </source>
</reference>
<keyword evidence="11 18" id="KW-0067">ATP-binding</keyword>
<keyword evidence="7 19" id="KW-0436">Ligase</keyword>
<dbReference type="Gene3D" id="3.30.1490.20">
    <property type="entry name" value="ATP-grasp fold, A domain"/>
    <property type="match status" value="1"/>
</dbReference>
<dbReference type="KEGG" id="aeh:Mlg_0026"/>
<evidence type="ECO:0000256" key="5">
    <source>
        <dbReference type="ARBA" id="ARBA00017242"/>
    </source>
</evidence>
<evidence type="ECO:0000256" key="4">
    <source>
        <dbReference type="ARBA" id="ARBA00013263"/>
    </source>
</evidence>
<dbReference type="PROSITE" id="PS50975">
    <property type="entry name" value="ATP_GRASP"/>
    <property type="match status" value="1"/>
</dbReference>
<evidence type="ECO:0000256" key="2">
    <source>
        <dbReference type="ARBA" id="ARBA00004956"/>
    </source>
</evidence>
<dbReference type="InterPro" id="IPR005482">
    <property type="entry name" value="Biotin_COase_C"/>
</dbReference>
<evidence type="ECO:0000256" key="19">
    <source>
        <dbReference type="RuleBase" id="RU365063"/>
    </source>
</evidence>
<evidence type="ECO:0000256" key="15">
    <source>
        <dbReference type="ARBA" id="ARBA00023267"/>
    </source>
</evidence>
<evidence type="ECO:0000259" key="20">
    <source>
        <dbReference type="PROSITE" id="PS50975"/>
    </source>
</evidence>
<keyword evidence="15 19" id="KW-0092">Biotin</keyword>
<dbReference type="InterPro" id="IPR011761">
    <property type="entry name" value="ATP-grasp"/>
</dbReference>
<feature type="domain" description="Biotin carboxylation" evidence="21">
    <location>
        <begin position="1"/>
        <end position="445"/>
    </location>
</feature>
<comment type="subunit">
    <text evidence="3 19">Acetyl-CoA carboxylase is a heterohexamer of biotin carboxyl carrier protein, biotin carboxylase and the two subunits of carboxyl transferase in a 2:2 complex.</text>
</comment>
<dbReference type="HOGENOM" id="CLU_000395_3_2_6"/>
<dbReference type="InterPro" id="IPR013815">
    <property type="entry name" value="ATP_grasp_subdomain_1"/>
</dbReference>
<evidence type="ECO:0000256" key="8">
    <source>
        <dbReference type="ARBA" id="ARBA00022723"/>
    </source>
</evidence>
<dbReference type="Pfam" id="PF02785">
    <property type="entry name" value="Biotin_carb_C"/>
    <property type="match status" value="1"/>
</dbReference>
<dbReference type="GO" id="GO:0046872">
    <property type="term" value="F:metal ion binding"/>
    <property type="evidence" value="ECO:0007669"/>
    <property type="project" value="UniProtKB-KW"/>
</dbReference>
<dbReference type="InterPro" id="IPR005479">
    <property type="entry name" value="CPAse_ATP-bd"/>
</dbReference>
<keyword evidence="12" id="KW-0460">Magnesium</keyword>
<evidence type="ECO:0000259" key="21">
    <source>
        <dbReference type="PROSITE" id="PS50979"/>
    </source>
</evidence>
<name>Q0ACQ2_ALKEH</name>
<gene>
    <name evidence="22" type="ordered locus">Mlg_0026</name>
</gene>
<dbReference type="Gene3D" id="3.30.470.20">
    <property type="entry name" value="ATP-grasp fold, B domain"/>
    <property type="match status" value="1"/>
</dbReference>
<evidence type="ECO:0000256" key="12">
    <source>
        <dbReference type="ARBA" id="ARBA00022842"/>
    </source>
</evidence>
<keyword evidence="14 19" id="KW-0275">Fatty acid biosynthesis</keyword>
<dbReference type="FunFam" id="3.30.1490.20:FF:000003">
    <property type="entry name" value="acetyl-CoA carboxylase isoform X1"/>
    <property type="match status" value="1"/>
</dbReference>
<evidence type="ECO:0000256" key="11">
    <source>
        <dbReference type="ARBA" id="ARBA00022840"/>
    </source>
</evidence>